<reference evidence="1 2" key="1">
    <citation type="journal article" date="2022" name="Arch. Virol.">
        <title>Two novel Erwinia amylovora bacteriophages, Loshitsa2 and Micant, isolated in Belarus.</title>
        <authorList>
            <person name="Besarab N.V."/>
            <person name="Letarov A.V."/>
            <person name="Kulikov E.E."/>
            <person name="Babenko V.V."/>
            <person name="Belalov I.S."/>
            <person name="Lagonenko A.L."/>
            <person name="Golomidova A.K."/>
            <person name="Evtushenkov A.N."/>
        </authorList>
    </citation>
    <scope>NUCLEOTIDE SEQUENCE [LARGE SCALE GENOMIC DNA]</scope>
</reference>
<evidence type="ECO:0000313" key="2">
    <source>
        <dbReference type="Proteomes" id="UP000829068"/>
    </source>
</evidence>
<dbReference type="EMBL" id="OM513679">
    <property type="protein sequence ID" value="UNA01102.1"/>
    <property type="molecule type" value="Genomic_DNA"/>
</dbReference>
<dbReference type="Proteomes" id="UP000829068">
    <property type="component" value="Segment"/>
</dbReference>
<protein>
    <submittedName>
        <fullName evidence="1">Uncharacterized protein</fullName>
    </submittedName>
</protein>
<gene>
    <name evidence="1" type="ORF">Micant_00025</name>
</gene>
<proteinExistence type="predicted"/>
<organism evidence="1 2">
    <name type="scientific">Erwinia phage Micant</name>
    <dbReference type="NCBI Taxonomy" id="2923255"/>
    <lineage>
        <taxon>Viruses</taxon>
        <taxon>Duplodnaviria</taxon>
        <taxon>Heunggongvirae</taxon>
        <taxon>Uroviricota</taxon>
        <taxon>Caudoviricetes</taxon>
        <taxon>Autographivirales</taxon>
        <taxon>Autoscriptoviridae</taxon>
        <taxon>Slopekvirinae</taxon>
        <taxon>Micantvirus</taxon>
        <taxon>Micantvirus micant</taxon>
    </lineage>
</organism>
<keyword evidence="2" id="KW-1185">Reference proteome</keyword>
<accession>A0AAE9FI71</accession>
<evidence type="ECO:0000313" key="1">
    <source>
        <dbReference type="EMBL" id="UNA01102.1"/>
    </source>
</evidence>
<name>A0AAE9FI71_9CAUD</name>
<sequence>MAKTYRIVVQTELTVTVPDAAAAEFSAEIRRHAKTEGALSPLGRQMQHMQPHEQVLCAVRSNLREVSKQAFNGVKSDFAESSVNVRFAPTTVTATDKEL</sequence>